<organism evidence="2 3">
    <name type="scientific">Choanephora cucurbitarum</name>
    <dbReference type="NCBI Taxonomy" id="101091"/>
    <lineage>
        <taxon>Eukaryota</taxon>
        <taxon>Fungi</taxon>
        <taxon>Fungi incertae sedis</taxon>
        <taxon>Mucoromycota</taxon>
        <taxon>Mucoromycotina</taxon>
        <taxon>Mucoromycetes</taxon>
        <taxon>Mucorales</taxon>
        <taxon>Mucorineae</taxon>
        <taxon>Choanephoraceae</taxon>
        <taxon>Choanephoroideae</taxon>
        <taxon>Choanephora</taxon>
    </lineage>
</organism>
<dbReference type="Proteomes" id="UP000093000">
    <property type="component" value="Unassembled WGS sequence"/>
</dbReference>
<feature type="compositionally biased region" description="Polar residues" evidence="1">
    <location>
        <begin position="35"/>
        <end position="46"/>
    </location>
</feature>
<name>A0A1C7N5L8_9FUNG</name>
<evidence type="ECO:0000256" key="1">
    <source>
        <dbReference type="SAM" id="MobiDB-lite"/>
    </source>
</evidence>
<comment type="caution">
    <text evidence="2">The sequence shown here is derived from an EMBL/GenBank/DDBJ whole genome shotgun (WGS) entry which is preliminary data.</text>
</comment>
<sequence>MPISLGRSGTIKEEKPKLKRSSTLSRVKSFGSKLIRSNSQYRLSHQPTKTPPPPPLPSSSVSLKSDDSEEDQVVTPTTGSFSLHDDDKHSMVAPSPYVNQSTPVLPELHLSKTNNTIFLAEEETALTTVSLVRYHIADAFRQVDQEIEQEFDLSHQHMLDSIYASPQYTL</sequence>
<evidence type="ECO:0000313" key="3">
    <source>
        <dbReference type="Proteomes" id="UP000093000"/>
    </source>
</evidence>
<keyword evidence="3" id="KW-1185">Reference proteome</keyword>
<accession>A0A1C7N5L8</accession>
<proteinExistence type="predicted"/>
<gene>
    <name evidence="2" type="ORF">A0J61_08017</name>
</gene>
<reference evidence="2 3" key="1">
    <citation type="submission" date="2016-03" db="EMBL/GenBank/DDBJ databases">
        <title>Choanephora cucurbitarum.</title>
        <authorList>
            <person name="Min B."/>
            <person name="Park H."/>
            <person name="Park J.-H."/>
            <person name="Shin H.-D."/>
            <person name="Choi I.-G."/>
        </authorList>
    </citation>
    <scope>NUCLEOTIDE SEQUENCE [LARGE SCALE GENOMIC DNA]</scope>
    <source>
        <strain evidence="2 3">KUS-F28377</strain>
    </source>
</reference>
<dbReference type="OrthoDB" id="2254372at2759"/>
<evidence type="ECO:0000313" key="2">
    <source>
        <dbReference type="EMBL" id="OBZ83936.1"/>
    </source>
</evidence>
<feature type="region of interest" description="Disordered" evidence="1">
    <location>
        <begin position="1"/>
        <end position="91"/>
    </location>
</feature>
<dbReference type="EMBL" id="LUGH01000581">
    <property type="protein sequence ID" value="OBZ83936.1"/>
    <property type="molecule type" value="Genomic_DNA"/>
</dbReference>
<dbReference type="InParanoid" id="A0A1C7N5L8"/>
<protein>
    <submittedName>
        <fullName evidence="2">Uncharacterized protein</fullName>
    </submittedName>
</protein>
<dbReference type="AlphaFoldDB" id="A0A1C7N5L8"/>